<dbReference type="OrthoDB" id="9805730at2"/>
<feature type="domain" description="HTH araC/xylS-type" evidence="4">
    <location>
        <begin position="240"/>
        <end position="338"/>
    </location>
</feature>
<dbReference type="InterPro" id="IPR032687">
    <property type="entry name" value="AraC-type_N"/>
</dbReference>
<dbReference type="GO" id="GO:0003700">
    <property type="term" value="F:DNA-binding transcription factor activity"/>
    <property type="evidence" value="ECO:0007669"/>
    <property type="project" value="InterPro"/>
</dbReference>
<proteinExistence type="predicted"/>
<protein>
    <submittedName>
        <fullName evidence="5">Helix-turn-helix protein</fullName>
    </submittedName>
</protein>
<comment type="caution">
    <text evidence="5">The sequence shown here is derived from an EMBL/GenBank/DDBJ whole genome shotgun (WGS) entry which is preliminary data.</text>
</comment>
<evidence type="ECO:0000313" key="6">
    <source>
        <dbReference type="Proteomes" id="UP000294881"/>
    </source>
</evidence>
<name>A0A4V2RX97_9HYPH</name>
<dbReference type="EMBL" id="SLWL01000008">
    <property type="protein sequence ID" value="TCO12690.1"/>
    <property type="molecule type" value="Genomic_DNA"/>
</dbReference>
<keyword evidence="1" id="KW-0805">Transcription regulation</keyword>
<reference evidence="5 6" key="1">
    <citation type="submission" date="2019-03" db="EMBL/GenBank/DDBJ databases">
        <title>Genomic Encyclopedia of Type Strains, Phase IV (KMG-IV): sequencing the most valuable type-strain genomes for metagenomic binning, comparative biology and taxonomic classification.</title>
        <authorList>
            <person name="Goeker M."/>
        </authorList>
    </citation>
    <scope>NUCLEOTIDE SEQUENCE [LARGE SCALE GENOMIC DNA]</scope>
    <source>
        <strain evidence="5 6">DSM 22958</strain>
    </source>
</reference>
<dbReference type="Proteomes" id="UP000294881">
    <property type="component" value="Unassembled WGS sequence"/>
</dbReference>
<evidence type="ECO:0000256" key="2">
    <source>
        <dbReference type="ARBA" id="ARBA00023125"/>
    </source>
</evidence>
<evidence type="ECO:0000259" key="4">
    <source>
        <dbReference type="PROSITE" id="PS01124"/>
    </source>
</evidence>
<dbReference type="PROSITE" id="PS01124">
    <property type="entry name" value="HTH_ARAC_FAMILY_2"/>
    <property type="match status" value="1"/>
</dbReference>
<evidence type="ECO:0000256" key="3">
    <source>
        <dbReference type="ARBA" id="ARBA00023163"/>
    </source>
</evidence>
<dbReference type="SUPFAM" id="SSF46689">
    <property type="entry name" value="Homeodomain-like"/>
    <property type="match status" value="1"/>
</dbReference>
<keyword evidence="2" id="KW-0238">DNA-binding</keyword>
<dbReference type="InterPro" id="IPR009057">
    <property type="entry name" value="Homeodomain-like_sf"/>
</dbReference>
<gene>
    <name evidence="5" type="ORF">EV666_10813</name>
</gene>
<dbReference type="Gene3D" id="1.10.10.60">
    <property type="entry name" value="Homeodomain-like"/>
    <property type="match status" value="1"/>
</dbReference>
<dbReference type="GO" id="GO:0000976">
    <property type="term" value="F:transcription cis-regulatory region binding"/>
    <property type="evidence" value="ECO:0007669"/>
    <property type="project" value="TreeGrafter"/>
</dbReference>
<accession>A0A4V2RX97</accession>
<keyword evidence="3" id="KW-0804">Transcription</keyword>
<organism evidence="5 6">
    <name type="scientific">Camelimonas lactis</name>
    <dbReference type="NCBI Taxonomy" id="659006"/>
    <lineage>
        <taxon>Bacteria</taxon>
        <taxon>Pseudomonadati</taxon>
        <taxon>Pseudomonadota</taxon>
        <taxon>Alphaproteobacteria</taxon>
        <taxon>Hyphomicrobiales</taxon>
        <taxon>Chelatococcaceae</taxon>
        <taxon>Camelimonas</taxon>
    </lineage>
</organism>
<evidence type="ECO:0000313" key="5">
    <source>
        <dbReference type="EMBL" id="TCO12690.1"/>
    </source>
</evidence>
<dbReference type="AlphaFoldDB" id="A0A4V2RX97"/>
<dbReference type="Pfam" id="PF12625">
    <property type="entry name" value="Arabinose_bd"/>
    <property type="match status" value="1"/>
</dbReference>
<dbReference type="Pfam" id="PF12833">
    <property type="entry name" value="HTH_18"/>
    <property type="match status" value="1"/>
</dbReference>
<sequence>MSDDPSHLNSVRAAALACFGDLVRDLGGDAAAILRSCGLTPAVLTDPERSIPYRNVVQAVEAASRILNAPDFGLRLCAMQDINALGLLALVMQSAPSVREGLMLGARHVRLHNPALGYRTFMDTDRGLEHLAVFQRLEPNDDMLQATEICVSYMRRTLELLSGGAVQPVAIHFRHAPLGSEAQYRQHLGQTPRFNAAFDGVSVDALAMRRRSLRHNQFLERFVGGFLAGLSPAPEQSAADQVRHALASLVRLEMADLGTVARILGRHPRTLQRRLHAEGVGFEELRDVARKNWARELLGQQELGLVHIAHLLGFADQSVLTRACQRWFGATPRQLRRNAGAWPRAAL</sequence>
<dbReference type="GO" id="GO:0005829">
    <property type="term" value="C:cytosol"/>
    <property type="evidence" value="ECO:0007669"/>
    <property type="project" value="TreeGrafter"/>
</dbReference>
<dbReference type="InterPro" id="IPR018060">
    <property type="entry name" value="HTH_AraC"/>
</dbReference>
<dbReference type="PANTHER" id="PTHR47894">
    <property type="entry name" value="HTH-TYPE TRANSCRIPTIONAL REGULATOR GADX"/>
    <property type="match status" value="1"/>
</dbReference>
<dbReference type="SMART" id="SM00342">
    <property type="entry name" value="HTH_ARAC"/>
    <property type="match status" value="1"/>
</dbReference>
<dbReference type="PANTHER" id="PTHR47894:SF4">
    <property type="entry name" value="HTH-TYPE TRANSCRIPTIONAL REGULATOR GADX"/>
    <property type="match status" value="1"/>
</dbReference>
<evidence type="ECO:0000256" key="1">
    <source>
        <dbReference type="ARBA" id="ARBA00023015"/>
    </source>
</evidence>
<dbReference type="RefSeq" id="WP_132006951.1">
    <property type="nucleotide sequence ID" value="NZ_JBHUNN010000001.1"/>
</dbReference>
<keyword evidence="6" id="KW-1185">Reference proteome</keyword>